<keyword evidence="11 12" id="KW-0472">Membrane</keyword>
<dbReference type="InterPro" id="IPR010559">
    <property type="entry name" value="Sig_transdc_His_kin_internal"/>
</dbReference>
<dbReference type="Proteomes" id="UP000261052">
    <property type="component" value="Unassembled WGS sequence"/>
</dbReference>
<keyword evidence="7" id="KW-0418">Kinase</keyword>
<evidence type="ECO:0000313" key="18">
    <source>
        <dbReference type="Proteomes" id="UP000260758"/>
    </source>
</evidence>
<evidence type="ECO:0000256" key="6">
    <source>
        <dbReference type="ARBA" id="ARBA00022741"/>
    </source>
</evidence>
<dbReference type="PANTHER" id="PTHR34220:SF11">
    <property type="entry name" value="SENSOR PROTEIN KINASE HPTS"/>
    <property type="match status" value="1"/>
</dbReference>
<dbReference type="EMBL" id="QSTP01000031">
    <property type="protein sequence ID" value="RGM66377.1"/>
    <property type="molecule type" value="Genomic_DNA"/>
</dbReference>
<dbReference type="Proteomes" id="UP000266698">
    <property type="component" value="Unassembled WGS sequence"/>
</dbReference>
<accession>A0A396FHI9</accession>
<dbReference type="EMBL" id="QSQP01000023">
    <property type="protein sequence ID" value="RGK40156.1"/>
    <property type="molecule type" value="Genomic_DNA"/>
</dbReference>
<organism evidence="17 20">
    <name type="scientific">Agathobacter rectalis</name>
    <dbReference type="NCBI Taxonomy" id="39491"/>
    <lineage>
        <taxon>Bacteria</taxon>
        <taxon>Bacillati</taxon>
        <taxon>Bacillota</taxon>
        <taxon>Clostridia</taxon>
        <taxon>Lachnospirales</taxon>
        <taxon>Lachnospiraceae</taxon>
        <taxon>Agathobacter</taxon>
    </lineage>
</organism>
<evidence type="ECO:0000256" key="9">
    <source>
        <dbReference type="ARBA" id="ARBA00022989"/>
    </source>
</evidence>
<proteinExistence type="predicted"/>
<dbReference type="Proteomes" id="UP000284835">
    <property type="component" value="Unassembled WGS sequence"/>
</dbReference>
<evidence type="ECO:0000313" key="14">
    <source>
        <dbReference type="EMBL" id="RGK40156.1"/>
    </source>
</evidence>
<keyword evidence="3" id="KW-0597">Phosphoprotein</keyword>
<dbReference type="EMBL" id="QRPB01000021">
    <property type="protein sequence ID" value="RHL76259.1"/>
    <property type="molecule type" value="Genomic_DNA"/>
</dbReference>
<evidence type="ECO:0000313" key="20">
    <source>
        <dbReference type="Proteomes" id="UP000266698"/>
    </source>
</evidence>
<evidence type="ECO:0000256" key="11">
    <source>
        <dbReference type="ARBA" id="ARBA00023136"/>
    </source>
</evidence>
<feature type="domain" description="HAMP" evidence="13">
    <location>
        <begin position="345"/>
        <end position="405"/>
    </location>
</feature>
<feature type="transmembrane region" description="Helical" evidence="12">
    <location>
        <begin position="44"/>
        <end position="66"/>
    </location>
</feature>
<evidence type="ECO:0000313" key="19">
    <source>
        <dbReference type="Proteomes" id="UP000261052"/>
    </source>
</evidence>
<dbReference type="PROSITE" id="PS50885">
    <property type="entry name" value="HAMP"/>
    <property type="match status" value="1"/>
</dbReference>
<gene>
    <name evidence="17" type="ORF">DW001_13995</name>
    <name evidence="16" type="ORF">DW775_14630</name>
    <name evidence="15" type="ORF">DXB99_17805</name>
    <name evidence="14" type="ORF">DXD13_13875</name>
</gene>
<evidence type="ECO:0000256" key="10">
    <source>
        <dbReference type="ARBA" id="ARBA00023012"/>
    </source>
</evidence>
<evidence type="ECO:0000256" key="3">
    <source>
        <dbReference type="ARBA" id="ARBA00022553"/>
    </source>
</evidence>
<evidence type="ECO:0000313" key="15">
    <source>
        <dbReference type="EMBL" id="RGM66377.1"/>
    </source>
</evidence>
<dbReference type="InterPro" id="IPR003594">
    <property type="entry name" value="HATPase_dom"/>
</dbReference>
<dbReference type="GO" id="GO:0000155">
    <property type="term" value="F:phosphorelay sensor kinase activity"/>
    <property type="evidence" value="ECO:0007669"/>
    <property type="project" value="InterPro"/>
</dbReference>
<evidence type="ECO:0000256" key="1">
    <source>
        <dbReference type="ARBA" id="ARBA00004651"/>
    </source>
</evidence>
<evidence type="ECO:0000256" key="5">
    <source>
        <dbReference type="ARBA" id="ARBA00022692"/>
    </source>
</evidence>
<keyword evidence="5 12" id="KW-0812">Transmembrane</keyword>
<dbReference type="Proteomes" id="UP000260758">
    <property type="component" value="Unassembled WGS sequence"/>
</dbReference>
<evidence type="ECO:0000313" key="16">
    <source>
        <dbReference type="EMBL" id="RHD90621.1"/>
    </source>
</evidence>
<comment type="subcellular location">
    <subcellularLocation>
        <location evidence="1">Cell membrane</location>
        <topology evidence="1">Multi-pass membrane protein</topology>
    </subcellularLocation>
</comment>
<dbReference type="InterPro" id="IPR036890">
    <property type="entry name" value="HATPase_C_sf"/>
</dbReference>
<keyword evidence="8" id="KW-0067">ATP-binding</keyword>
<feature type="transmembrane region" description="Helical" evidence="12">
    <location>
        <begin position="320"/>
        <end position="343"/>
    </location>
</feature>
<keyword evidence="6" id="KW-0547">Nucleotide-binding</keyword>
<dbReference type="AlphaFoldDB" id="A0A396FHI9"/>
<evidence type="ECO:0000256" key="7">
    <source>
        <dbReference type="ARBA" id="ARBA00022777"/>
    </source>
</evidence>
<dbReference type="SUPFAM" id="SSF55874">
    <property type="entry name" value="ATPase domain of HSP90 chaperone/DNA topoisomerase II/histidine kinase"/>
    <property type="match status" value="1"/>
</dbReference>
<keyword evidence="10" id="KW-0902">Two-component regulatory system</keyword>
<dbReference type="PANTHER" id="PTHR34220">
    <property type="entry name" value="SENSOR HISTIDINE KINASE YPDA"/>
    <property type="match status" value="1"/>
</dbReference>
<keyword evidence="2" id="KW-1003">Cell membrane</keyword>
<dbReference type="Gene3D" id="3.30.565.10">
    <property type="entry name" value="Histidine kinase-like ATPase, C-terminal domain"/>
    <property type="match status" value="1"/>
</dbReference>
<evidence type="ECO:0000313" key="21">
    <source>
        <dbReference type="Proteomes" id="UP000284835"/>
    </source>
</evidence>
<dbReference type="EMBL" id="QSJS01000030">
    <property type="protein sequence ID" value="RHD90621.1"/>
    <property type="molecule type" value="Genomic_DNA"/>
</dbReference>
<name>A0A396FHI9_9FIRM</name>
<keyword evidence="9 12" id="KW-1133">Transmembrane helix</keyword>
<evidence type="ECO:0000313" key="17">
    <source>
        <dbReference type="EMBL" id="RHL76259.1"/>
    </source>
</evidence>
<dbReference type="Pfam" id="PF02518">
    <property type="entry name" value="HATPase_c"/>
    <property type="match status" value="1"/>
</dbReference>
<comment type="caution">
    <text evidence="17">The sequence shown here is derived from an EMBL/GenBank/DDBJ whole genome shotgun (WGS) entry which is preliminary data.</text>
</comment>
<dbReference type="Pfam" id="PF06580">
    <property type="entry name" value="His_kinase"/>
    <property type="match status" value="1"/>
</dbReference>
<dbReference type="Gene3D" id="6.10.340.10">
    <property type="match status" value="1"/>
</dbReference>
<reference evidence="18 19" key="1">
    <citation type="submission" date="2018-08" db="EMBL/GenBank/DDBJ databases">
        <title>A genome reference for cultivated species of the human gut microbiota.</title>
        <authorList>
            <person name="Zou Y."/>
            <person name="Xue W."/>
            <person name="Luo G."/>
        </authorList>
    </citation>
    <scope>NUCLEOTIDE SEQUENCE [LARGE SCALE GENOMIC DNA]</scope>
    <source>
        <strain evidence="17 20">AF36-2BH</strain>
        <strain evidence="16 21">AM30-13AC</strain>
        <strain evidence="15 18">OM07-13</strain>
        <strain evidence="14 19">TF11-15AC</strain>
    </source>
</reference>
<evidence type="ECO:0000256" key="8">
    <source>
        <dbReference type="ARBA" id="ARBA00022840"/>
    </source>
</evidence>
<dbReference type="InterPro" id="IPR050640">
    <property type="entry name" value="Bact_2-comp_sensor_kinase"/>
</dbReference>
<evidence type="ECO:0000256" key="12">
    <source>
        <dbReference type="SAM" id="Phobius"/>
    </source>
</evidence>
<evidence type="ECO:0000256" key="2">
    <source>
        <dbReference type="ARBA" id="ARBA00022475"/>
    </source>
</evidence>
<dbReference type="GO" id="GO:0005886">
    <property type="term" value="C:plasma membrane"/>
    <property type="evidence" value="ECO:0007669"/>
    <property type="project" value="UniProtKB-SubCell"/>
</dbReference>
<keyword evidence="4" id="KW-0808">Transferase</keyword>
<dbReference type="InterPro" id="IPR003660">
    <property type="entry name" value="HAMP_dom"/>
</dbReference>
<sequence length="631" mass="72196">MQDFIDESVFDRFCPDTIQGDFMKHSKKGSRGPRLYFSHFQNRILCAFLLCTLIPIFIIGGISYAVSYNIAKDKILNASISADAQLHTQFDNRLQQVENIADTLQYNMYNLMQADAPMDTLAMLSEIRSNLSMFKTSFDLAYINIFLPDEHMASSESLYFFPVSKLSDFQIPKEVLENPGTSSVWFYQDLLSVPFLVNNSYHITNSVSCCRVLKHPGTDSIKYAYIIYLDASEISSILQEIFQDNQITSYILTDNGKIVASNNPSLLSASLDEEKLDFLYNKGDSLKKKAHTNYHTTTLRNGWLQVTEIPDSYIMQNTHILIKSILLTILISLPLTILVVVLISKNLTRRIKTLSRAMETLQLDASDTNMKALVPQDRAPETFDEIDKLGITFEKMQHSLNDNLQSILELSLTEERLKYQLLQSQINPHFLYNILGSIQTCQSLGKLDIANQMLTNLTRFYRMTLRKSEDLISIRDELTIAQLYLEMEKLCHNDNLTWEINMEDGIDNFLICKFTLQPFLENSILHGLSQKTPEVHISIDLSYGDDTVIIVITDNGIGMAKEQLLELQKTLDEKIVNYEKHFGIGNVNKRISNPYFGNGRISVESCLYEGTSITIEFDQMEKYDEECNDCR</sequence>
<dbReference type="GO" id="GO:0005524">
    <property type="term" value="F:ATP binding"/>
    <property type="evidence" value="ECO:0007669"/>
    <property type="project" value="UniProtKB-KW"/>
</dbReference>
<protein>
    <submittedName>
        <fullName evidence="17">HAMP domain-containing protein</fullName>
    </submittedName>
</protein>
<evidence type="ECO:0000256" key="4">
    <source>
        <dbReference type="ARBA" id="ARBA00022679"/>
    </source>
</evidence>
<evidence type="ECO:0000259" key="13">
    <source>
        <dbReference type="PROSITE" id="PS50885"/>
    </source>
</evidence>